<dbReference type="EMBL" id="EAAA01000834">
    <property type="status" value="NOT_ANNOTATED_CDS"/>
    <property type="molecule type" value="Genomic_DNA"/>
</dbReference>
<keyword evidence="7" id="KW-0238">DNA-binding</keyword>
<keyword evidence="6 7" id="KW-0539">Nucleus</keyword>
<dbReference type="GO" id="GO:0000460">
    <property type="term" value="P:maturation of 5.8S rRNA"/>
    <property type="evidence" value="ECO:0000318"/>
    <property type="project" value="GO_Central"/>
</dbReference>
<dbReference type="GO" id="GO:0005737">
    <property type="term" value="C:cytoplasm"/>
    <property type="evidence" value="ECO:0007669"/>
    <property type="project" value="UniProtKB-SubCell"/>
</dbReference>
<dbReference type="PANTHER" id="PTHR15341:SF3">
    <property type="entry name" value="NUCLEAR NUCLEIC ACID-BINDING PROTEIN C1D"/>
    <property type="match status" value="1"/>
</dbReference>
<dbReference type="Ensembl" id="ENSCINT00000032829.1">
    <property type="protein sequence ID" value="ENSCINP00000035292.1"/>
    <property type="gene ID" value="ENSCING00000020906.1"/>
</dbReference>
<reference evidence="9" key="3">
    <citation type="submission" date="2025-08" db="UniProtKB">
        <authorList>
            <consortium name="Ensembl"/>
        </authorList>
    </citation>
    <scope>IDENTIFICATION</scope>
</reference>
<dbReference type="GO" id="GO:0010468">
    <property type="term" value="P:regulation of gene expression"/>
    <property type="evidence" value="ECO:0000318"/>
    <property type="project" value="GO_Central"/>
</dbReference>
<dbReference type="InterPro" id="IPR011082">
    <property type="entry name" value="Exosome-assoc_fac/DNA_repair"/>
</dbReference>
<keyword evidence="5 7" id="KW-0694">RNA-binding</keyword>
<evidence type="ECO:0000256" key="5">
    <source>
        <dbReference type="ARBA" id="ARBA00022884"/>
    </source>
</evidence>
<dbReference type="AlphaFoldDB" id="H2Y058"/>
<reference evidence="9" key="2">
    <citation type="journal article" date="2008" name="Genome Biol.">
        <title>Improved genome assembly and evidence-based global gene model set for the chordate Ciona intestinalis: new insight into intron and operon populations.</title>
        <authorList>
            <person name="Satou Y."/>
            <person name="Mineta K."/>
            <person name="Ogasawara M."/>
            <person name="Sasakura Y."/>
            <person name="Shoguchi E."/>
            <person name="Ueno K."/>
            <person name="Yamada L."/>
            <person name="Matsumoto J."/>
            <person name="Wasserscheid J."/>
            <person name="Dewar K."/>
            <person name="Wiley G.B."/>
            <person name="Macmil S.L."/>
            <person name="Roe B.A."/>
            <person name="Zeller R.W."/>
            <person name="Hastings K.E."/>
            <person name="Lemaire P."/>
            <person name="Lindquist E."/>
            <person name="Endo T."/>
            <person name="Hotta K."/>
            <person name="Inaba K."/>
        </authorList>
    </citation>
    <scope>NUCLEOTIDE SEQUENCE [LARGE SCALE GENOMIC DNA]</scope>
    <source>
        <strain evidence="9">wild type</strain>
    </source>
</reference>
<dbReference type="Proteomes" id="UP000008144">
    <property type="component" value="Chromosome 11"/>
</dbReference>
<organism evidence="9 10">
    <name type="scientific">Ciona intestinalis</name>
    <name type="common">Transparent sea squirt</name>
    <name type="synonym">Ascidia intestinalis</name>
    <dbReference type="NCBI Taxonomy" id="7719"/>
    <lineage>
        <taxon>Eukaryota</taxon>
        <taxon>Metazoa</taxon>
        <taxon>Chordata</taxon>
        <taxon>Tunicata</taxon>
        <taxon>Ascidiacea</taxon>
        <taxon>Phlebobranchia</taxon>
        <taxon>Cionidae</taxon>
        <taxon>Ciona</taxon>
    </lineage>
</organism>
<dbReference type="InParanoid" id="H2Y058"/>
<comment type="function">
    <text evidence="7">Plays a role in the recruitment of the exosome to pre-rRNA to mediate the 3'-5' end processing of the 5.8S rRNA.</text>
</comment>
<evidence type="ECO:0000256" key="6">
    <source>
        <dbReference type="ARBA" id="ARBA00023242"/>
    </source>
</evidence>
<evidence type="ECO:0000256" key="2">
    <source>
        <dbReference type="ARBA" id="ARBA00009154"/>
    </source>
</evidence>
<evidence type="ECO:0000256" key="4">
    <source>
        <dbReference type="ARBA" id="ARBA00022552"/>
    </source>
</evidence>
<keyword evidence="7" id="KW-0963">Cytoplasm</keyword>
<dbReference type="GO" id="GO:0003677">
    <property type="term" value="F:DNA binding"/>
    <property type="evidence" value="ECO:0000318"/>
    <property type="project" value="GO_Central"/>
</dbReference>
<dbReference type="InterPro" id="IPR007146">
    <property type="entry name" value="Sas10/Utp3/C1D"/>
</dbReference>
<dbReference type="GO" id="GO:0000178">
    <property type="term" value="C:exosome (RNase complex)"/>
    <property type="evidence" value="ECO:0000318"/>
    <property type="project" value="GO_Central"/>
</dbReference>
<keyword evidence="10" id="KW-1185">Reference proteome</keyword>
<evidence type="ECO:0000313" key="10">
    <source>
        <dbReference type="Proteomes" id="UP000008144"/>
    </source>
</evidence>
<evidence type="ECO:0000256" key="3">
    <source>
        <dbReference type="ARBA" id="ARBA00015212"/>
    </source>
</evidence>
<keyword evidence="4 7" id="KW-0698">rRNA processing</keyword>
<dbReference type="HOGENOM" id="CLU_064339_4_0_1"/>
<comment type="similarity">
    <text evidence="2 7">Belongs to the C1D family.</text>
</comment>
<feature type="compositionally biased region" description="Polar residues" evidence="8">
    <location>
        <begin position="137"/>
        <end position="165"/>
    </location>
</feature>
<protein>
    <recommendedName>
        <fullName evidence="3 7">Nuclear nucleic acid-binding protein C1D</fullName>
    </recommendedName>
</protein>
<name>H2Y058_CIOIN</name>
<evidence type="ECO:0000256" key="1">
    <source>
        <dbReference type="ARBA" id="ARBA00004123"/>
    </source>
</evidence>
<sequence length="191" mass="22111">TLGRMVDDDYPQELNDVFRSFDSKLSTAEKTLQPLFKNQRCDLTREMEPLEIAKLDLVTAYAVNSFYWTYLIASGVNPKTHPVKQELDRIKTYMGKVNEIENRKNAPRLEKEAAKRFIRSAMFDSDDKKKDEDHKPTSTVDQPKPSAPTSDPKTPESSLPKQQSSNKDWNKKRTNKRRRSKSSKKKKVDES</sequence>
<dbReference type="PANTHER" id="PTHR15341">
    <property type="entry name" value="SUN-COR STEROID HORMONE RECEPTOR CO-REPRESSOR"/>
    <property type="match status" value="1"/>
</dbReference>
<feature type="region of interest" description="Disordered" evidence="8">
    <location>
        <begin position="120"/>
        <end position="191"/>
    </location>
</feature>
<evidence type="ECO:0000313" key="9">
    <source>
        <dbReference type="Ensembl" id="ENSCINP00000035292.1"/>
    </source>
</evidence>
<dbReference type="GO" id="GO:0005730">
    <property type="term" value="C:nucleolus"/>
    <property type="evidence" value="ECO:0000318"/>
    <property type="project" value="GO_Central"/>
</dbReference>
<dbReference type="OMA" id="KRCQNIC"/>
<reference evidence="9" key="4">
    <citation type="submission" date="2025-09" db="UniProtKB">
        <authorList>
            <consortium name="Ensembl"/>
        </authorList>
    </citation>
    <scope>IDENTIFICATION</scope>
</reference>
<proteinExistence type="inferred from homology"/>
<dbReference type="STRING" id="7719.ENSCINP00000035292"/>
<reference evidence="10" key="1">
    <citation type="journal article" date="2002" name="Science">
        <title>The draft genome of Ciona intestinalis: insights into chordate and vertebrate origins.</title>
        <authorList>
            <person name="Dehal P."/>
            <person name="Satou Y."/>
            <person name="Campbell R.K."/>
            <person name="Chapman J."/>
            <person name="Degnan B."/>
            <person name="De Tomaso A."/>
            <person name="Davidson B."/>
            <person name="Di Gregorio A."/>
            <person name="Gelpke M."/>
            <person name="Goodstein D.M."/>
            <person name="Harafuji N."/>
            <person name="Hastings K.E."/>
            <person name="Ho I."/>
            <person name="Hotta K."/>
            <person name="Huang W."/>
            <person name="Kawashima T."/>
            <person name="Lemaire P."/>
            <person name="Martinez D."/>
            <person name="Meinertzhagen I.A."/>
            <person name="Necula S."/>
            <person name="Nonaka M."/>
            <person name="Putnam N."/>
            <person name="Rash S."/>
            <person name="Saiga H."/>
            <person name="Satake M."/>
            <person name="Terry A."/>
            <person name="Yamada L."/>
            <person name="Wang H.G."/>
            <person name="Awazu S."/>
            <person name="Azumi K."/>
            <person name="Boore J."/>
            <person name="Branno M."/>
            <person name="Chin-Bow S."/>
            <person name="DeSantis R."/>
            <person name="Doyle S."/>
            <person name="Francino P."/>
            <person name="Keys D.N."/>
            <person name="Haga S."/>
            <person name="Hayashi H."/>
            <person name="Hino K."/>
            <person name="Imai K.S."/>
            <person name="Inaba K."/>
            <person name="Kano S."/>
            <person name="Kobayashi K."/>
            <person name="Kobayashi M."/>
            <person name="Lee B.I."/>
            <person name="Makabe K.W."/>
            <person name="Manohar C."/>
            <person name="Matassi G."/>
            <person name="Medina M."/>
            <person name="Mochizuki Y."/>
            <person name="Mount S."/>
            <person name="Morishita T."/>
            <person name="Miura S."/>
            <person name="Nakayama A."/>
            <person name="Nishizaka S."/>
            <person name="Nomoto H."/>
            <person name="Ohta F."/>
            <person name="Oishi K."/>
            <person name="Rigoutsos I."/>
            <person name="Sano M."/>
            <person name="Sasaki A."/>
            <person name="Sasakura Y."/>
            <person name="Shoguchi E."/>
            <person name="Shin-i T."/>
            <person name="Spagnuolo A."/>
            <person name="Stainier D."/>
            <person name="Suzuki M.M."/>
            <person name="Tassy O."/>
            <person name="Takatori N."/>
            <person name="Tokuoka M."/>
            <person name="Yagi K."/>
            <person name="Yoshizaki F."/>
            <person name="Wada S."/>
            <person name="Zhang C."/>
            <person name="Hyatt P.D."/>
            <person name="Larimer F."/>
            <person name="Detter C."/>
            <person name="Doggett N."/>
            <person name="Glavina T."/>
            <person name="Hawkins T."/>
            <person name="Richardson P."/>
            <person name="Lucas S."/>
            <person name="Kohara Y."/>
            <person name="Levine M."/>
            <person name="Satoh N."/>
            <person name="Rokhsar D.S."/>
        </authorList>
    </citation>
    <scope>NUCLEOTIDE SEQUENCE [LARGE SCALE GENOMIC DNA]</scope>
</reference>
<feature type="compositionally biased region" description="Basic and acidic residues" evidence="8">
    <location>
        <begin position="125"/>
        <end position="136"/>
    </location>
</feature>
<dbReference type="Pfam" id="PF04000">
    <property type="entry name" value="Sas10_Utp3"/>
    <property type="match status" value="1"/>
</dbReference>
<dbReference type="GeneTree" id="ENSGT00390000015405"/>
<dbReference type="GO" id="GO:0003723">
    <property type="term" value="F:RNA binding"/>
    <property type="evidence" value="ECO:0000318"/>
    <property type="project" value="GO_Central"/>
</dbReference>
<accession>H2Y058</accession>
<feature type="compositionally biased region" description="Basic residues" evidence="8">
    <location>
        <begin position="170"/>
        <end position="191"/>
    </location>
</feature>
<evidence type="ECO:0000256" key="8">
    <source>
        <dbReference type="SAM" id="MobiDB-lite"/>
    </source>
</evidence>
<dbReference type="FunCoup" id="H2Y058">
    <property type="interactions" value="191"/>
</dbReference>
<evidence type="ECO:0000256" key="7">
    <source>
        <dbReference type="RuleBase" id="RU368003"/>
    </source>
</evidence>
<comment type="subunit">
    <text evidence="7">Monomer and homodimer.</text>
</comment>
<comment type="subcellular location">
    <subcellularLocation>
        <location evidence="7">Cytoplasm</location>
    </subcellularLocation>
    <subcellularLocation>
        <location evidence="7">Nucleus</location>
        <location evidence="7">Nucleolus</location>
    </subcellularLocation>
    <subcellularLocation>
        <location evidence="1 7">Nucleus</location>
    </subcellularLocation>
</comment>